<dbReference type="GO" id="GO:0005829">
    <property type="term" value="C:cytosol"/>
    <property type="evidence" value="ECO:0007669"/>
    <property type="project" value="TreeGrafter"/>
</dbReference>
<dbReference type="GO" id="GO:0006164">
    <property type="term" value="P:purine nucleotide biosynthetic process"/>
    <property type="evidence" value="ECO:0007669"/>
    <property type="project" value="UniProtKB-KW"/>
</dbReference>
<dbReference type="InterPro" id="IPR011054">
    <property type="entry name" value="Rudment_hybrid_motif"/>
</dbReference>
<dbReference type="InterPro" id="IPR054350">
    <property type="entry name" value="PurT/PurK_preATP-grasp"/>
</dbReference>
<protein>
    <recommendedName>
        <fullName evidence="6">ATP-grasp domain-containing protein</fullName>
    </recommendedName>
</protein>
<dbReference type="InterPro" id="IPR016185">
    <property type="entry name" value="PreATP-grasp_dom_sf"/>
</dbReference>
<dbReference type="PROSITE" id="PS50975">
    <property type="entry name" value="ATP_GRASP"/>
    <property type="match status" value="1"/>
</dbReference>
<dbReference type="PANTHER" id="PTHR43055">
    <property type="entry name" value="FORMATE-DEPENDENT PHOSPHORIBOSYLGLYCINAMIDE FORMYLTRANSFERASE"/>
    <property type="match status" value="1"/>
</dbReference>
<dbReference type="SUPFAM" id="SSF52440">
    <property type="entry name" value="PreATP-grasp domain"/>
    <property type="match status" value="1"/>
</dbReference>
<evidence type="ECO:0000259" key="6">
    <source>
        <dbReference type="PROSITE" id="PS50975"/>
    </source>
</evidence>
<dbReference type="Gene3D" id="3.30.1490.20">
    <property type="entry name" value="ATP-grasp fold, A domain"/>
    <property type="match status" value="1"/>
</dbReference>
<evidence type="ECO:0000256" key="5">
    <source>
        <dbReference type="ARBA" id="ARBA00025704"/>
    </source>
</evidence>
<keyword evidence="3" id="KW-0658">Purine biosynthesis</keyword>
<keyword evidence="4" id="KW-0067">ATP-binding</keyword>
<keyword evidence="1" id="KW-0436">Ligase</keyword>
<sequence>MNEDMNEDMNEYMNEQEITNIMSVMLLGSGELGKGLAIAFKKYGLIVYACDNYDNAPAMQVSDYKLIFSMKDSVKLEKHILNIKPDFIVPEIEAIDTDVLFKMEKKGFNVLPNARAVNITMNRNLIRQLAAYELKLPTSEFCFAHTLHQLSIALNIIELPCIIKPIMSSSGKGQQVLKTSVENIEELWNNNISWHNGVIIEKLVNFDYEVTMLTVRHKDGLTICEPIGHTQKNGDFQMSWQPHHMSKETLEECQRIVTIITDNLGGYGIFGVELFVLHDGSVMFNEISPRPHDTGMITEISQNLSEFDLHVRAILGISIPEVKQLGPCASKSLIVNGPANIFSYRHISEALKEPDTELHIFGKRDIQRDSRRMGVAYAKGETIGQAKQKVERILDNILVFSFI</sequence>
<dbReference type="PANTHER" id="PTHR43055:SF1">
    <property type="entry name" value="FORMATE-DEPENDENT PHOSPHORIBOSYLGLYCINAMIDE FORMYLTRANSFERASE"/>
    <property type="match status" value="1"/>
</dbReference>
<organism evidence="7">
    <name type="scientific">viral metagenome</name>
    <dbReference type="NCBI Taxonomy" id="1070528"/>
    <lineage>
        <taxon>unclassified sequences</taxon>
        <taxon>metagenomes</taxon>
        <taxon>organismal metagenomes</taxon>
    </lineage>
</organism>
<dbReference type="AlphaFoldDB" id="A0A6C0KHB9"/>
<dbReference type="Gene3D" id="3.40.50.20">
    <property type="match status" value="1"/>
</dbReference>
<dbReference type="Gene3D" id="3.30.470.20">
    <property type="entry name" value="ATP-grasp fold, B domain"/>
    <property type="match status" value="1"/>
</dbReference>
<reference evidence="7" key="1">
    <citation type="journal article" date="2020" name="Nature">
        <title>Giant virus diversity and host interactions through global metagenomics.</title>
        <authorList>
            <person name="Schulz F."/>
            <person name="Roux S."/>
            <person name="Paez-Espino D."/>
            <person name="Jungbluth S."/>
            <person name="Walsh D.A."/>
            <person name="Denef V.J."/>
            <person name="McMahon K.D."/>
            <person name="Konstantinidis K.T."/>
            <person name="Eloe-Fadrosh E.A."/>
            <person name="Kyrpides N.C."/>
            <person name="Woyke T."/>
        </authorList>
    </citation>
    <scope>NUCLEOTIDE SEQUENCE</scope>
    <source>
        <strain evidence="7">GVMAG-S-3300011013-78</strain>
    </source>
</reference>
<comment type="pathway">
    <text evidence="5">Purine metabolism.</text>
</comment>
<dbReference type="InterPro" id="IPR048740">
    <property type="entry name" value="PurT_C"/>
</dbReference>
<dbReference type="Pfam" id="PF21244">
    <property type="entry name" value="PurT_C"/>
    <property type="match status" value="1"/>
</dbReference>
<dbReference type="NCBIfam" id="NF006766">
    <property type="entry name" value="PRK09288.1"/>
    <property type="match status" value="1"/>
</dbReference>
<dbReference type="Pfam" id="PF22660">
    <property type="entry name" value="RS_preATP-grasp-like"/>
    <property type="match status" value="1"/>
</dbReference>
<evidence type="ECO:0000313" key="7">
    <source>
        <dbReference type="EMBL" id="QHU16080.1"/>
    </source>
</evidence>
<dbReference type="GO" id="GO:0005524">
    <property type="term" value="F:ATP binding"/>
    <property type="evidence" value="ECO:0007669"/>
    <property type="project" value="UniProtKB-KW"/>
</dbReference>
<evidence type="ECO:0000256" key="3">
    <source>
        <dbReference type="ARBA" id="ARBA00022755"/>
    </source>
</evidence>
<dbReference type="InterPro" id="IPR013815">
    <property type="entry name" value="ATP_grasp_subdomain_1"/>
</dbReference>
<dbReference type="Pfam" id="PF02222">
    <property type="entry name" value="ATP-grasp"/>
    <property type="match status" value="1"/>
</dbReference>
<dbReference type="EMBL" id="MN740876">
    <property type="protein sequence ID" value="QHU16080.1"/>
    <property type="molecule type" value="Genomic_DNA"/>
</dbReference>
<evidence type="ECO:0000256" key="1">
    <source>
        <dbReference type="ARBA" id="ARBA00022598"/>
    </source>
</evidence>
<dbReference type="InterPro" id="IPR003135">
    <property type="entry name" value="ATP-grasp_carboxylate-amine"/>
</dbReference>
<evidence type="ECO:0000256" key="4">
    <source>
        <dbReference type="ARBA" id="ARBA00022840"/>
    </source>
</evidence>
<dbReference type="SUPFAM" id="SSF51246">
    <property type="entry name" value="Rudiment single hybrid motif"/>
    <property type="match status" value="1"/>
</dbReference>
<proteinExistence type="predicted"/>
<name>A0A6C0KHB9_9ZZZZ</name>
<accession>A0A6C0KHB9</accession>
<dbReference type="GO" id="GO:0016874">
    <property type="term" value="F:ligase activity"/>
    <property type="evidence" value="ECO:0007669"/>
    <property type="project" value="UniProtKB-KW"/>
</dbReference>
<feature type="domain" description="ATP-grasp" evidence="6">
    <location>
        <begin position="128"/>
        <end position="315"/>
    </location>
</feature>
<dbReference type="InterPro" id="IPR011761">
    <property type="entry name" value="ATP-grasp"/>
</dbReference>
<keyword evidence="2" id="KW-0547">Nucleotide-binding</keyword>
<dbReference type="SUPFAM" id="SSF56059">
    <property type="entry name" value="Glutathione synthetase ATP-binding domain-like"/>
    <property type="match status" value="1"/>
</dbReference>
<dbReference type="GO" id="GO:0046872">
    <property type="term" value="F:metal ion binding"/>
    <property type="evidence" value="ECO:0007669"/>
    <property type="project" value="InterPro"/>
</dbReference>
<evidence type="ECO:0000256" key="2">
    <source>
        <dbReference type="ARBA" id="ARBA00022741"/>
    </source>
</evidence>